<evidence type="ECO:0000259" key="9">
    <source>
        <dbReference type="PROSITE" id="PS50893"/>
    </source>
</evidence>
<dbReference type="GO" id="GO:0005886">
    <property type="term" value="C:plasma membrane"/>
    <property type="evidence" value="ECO:0007669"/>
    <property type="project" value="UniProtKB-SubCell"/>
</dbReference>
<keyword evidence="4" id="KW-0677">Repeat</keyword>
<dbReference type="Pfam" id="PF00005">
    <property type="entry name" value="ABC_tran"/>
    <property type="match status" value="1"/>
</dbReference>
<dbReference type="Proteomes" id="UP000738270">
    <property type="component" value="Unassembled WGS sequence"/>
</dbReference>
<dbReference type="GO" id="GO:0005524">
    <property type="term" value="F:ATP binding"/>
    <property type="evidence" value="ECO:0007669"/>
    <property type="project" value="UniProtKB-KW"/>
</dbReference>
<evidence type="ECO:0000256" key="3">
    <source>
        <dbReference type="ARBA" id="ARBA00022475"/>
    </source>
</evidence>
<evidence type="ECO:0000313" key="10">
    <source>
        <dbReference type="EMBL" id="MBM4627625.1"/>
    </source>
</evidence>
<dbReference type="InterPro" id="IPR050107">
    <property type="entry name" value="ABC_carbohydrate_import_ATPase"/>
</dbReference>
<organism evidence="10 11">
    <name type="scientific">Rhodococcus hoagii</name>
    <name type="common">Corynebacterium equii</name>
    <dbReference type="NCBI Taxonomy" id="43767"/>
    <lineage>
        <taxon>Bacteria</taxon>
        <taxon>Bacillati</taxon>
        <taxon>Actinomycetota</taxon>
        <taxon>Actinomycetes</taxon>
        <taxon>Mycobacteriales</taxon>
        <taxon>Nocardiaceae</taxon>
        <taxon>Prescottella</taxon>
    </lineage>
</organism>
<dbReference type="EMBL" id="WUXD01000010">
    <property type="protein sequence ID" value="MBM4627625.1"/>
    <property type="molecule type" value="Genomic_DNA"/>
</dbReference>
<feature type="non-terminal residue" evidence="10">
    <location>
        <position position="240"/>
    </location>
</feature>
<sequence length="240" mass="25634">MSGARPGRLELDGVSKLYPGVRALDSVDFDVRGGEVHVLLGENGAGKSTLIKMMAGVHQPDTGEIRVDGAAVRLRGPGDAEALGISTIHQEMALVPHLTVAENIFLGRPPRRFGLVDTRAMRRQARELLDRTGLDLDVDATVGDLGVARRQMVEIAKALSIDTRFLIMDEPTAVLSRGEVTALFDIVRSLTDRGVGVVFISHLLGEVAEIGDRVSVLRDGAKVGGGPADTDVDELVRLMA</sequence>
<dbReference type="SUPFAM" id="SSF52540">
    <property type="entry name" value="P-loop containing nucleoside triphosphate hydrolases"/>
    <property type="match status" value="1"/>
</dbReference>
<dbReference type="InterPro" id="IPR003593">
    <property type="entry name" value="AAA+_ATPase"/>
</dbReference>
<protein>
    <submittedName>
        <fullName evidence="10">ATP-binding cassette domain-containing protein</fullName>
    </submittedName>
</protein>
<dbReference type="AlphaFoldDB" id="A0AAP2AME8"/>
<dbReference type="CDD" id="cd03216">
    <property type="entry name" value="ABC_Carb_Monos_I"/>
    <property type="match status" value="1"/>
</dbReference>
<dbReference type="InterPro" id="IPR003439">
    <property type="entry name" value="ABC_transporter-like_ATP-bd"/>
</dbReference>
<reference evidence="10" key="1">
    <citation type="submission" date="2019-11" db="EMBL/GenBank/DDBJ databases">
        <title>Spread of Macrolides and rifampicin resistant Rhodococcus equi in clinical isolates in the USA.</title>
        <authorList>
            <person name="Alvarez-Narvaez S."/>
            <person name="Huber L."/>
            <person name="Cohen N.D."/>
            <person name="Slovis N."/>
            <person name="Greiter M."/>
            <person name="Giguere S."/>
            <person name="Hart K."/>
        </authorList>
    </citation>
    <scope>NUCLEOTIDE SEQUENCE</scope>
    <source>
        <strain evidence="10">Lh_38</strain>
    </source>
</reference>
<evidence type="ECO:0000256" key="2">
    <source>
        <dbReference type="ARBA" id="ARBA00022448"/>
    </source>
</evidence>
<keyword evidence="5" id="KW-0547">Nucleotide-binding</keyword>
<evidence type="ECO:0000256" key="5">
    <source>
        <dbReference type="ARBA" id="ARBA00022741"/>
    </source>
</evidence>
<dbReference type="PROSITE" id="PS50893">
    <property type="entry name" value="ABC_TRANSPORTER_2"/>
    <property type="match status" value="1"/>
</dbReference>
<dbReference type="PANTHER" id="PTHR43790:SF9">
    <property type="entry name" value="GALACTOFURANOSE TRANSPORTER ATP-BINDING PROTEIN YTFR"/>
    <property type="match status" value="1"/>
</dbReference>
<name>A0AAP2AME8_RHOHA</name>
<keyword evidence="7" id="KW-1278">Translocase</keyword>
<gene>
    <name evidence="10" type="ORF">GS453_12270</name>
</gene>
<evidence type="ECO:0000313" key="11">
    <source>
        <dbReference type="Proteomes" id="UP000738270"/>
    </source>
</evidence>
<evidence type="ECO:0000256" key="7">
    <source>
        <dbReference type="ARBA" id="ARBA00022967"/>
    </source>
</evidence>
<dbReference type="PANTHER" id="PTHR43790">
    <property type="entry name" value="CARBOHYDRATE TRANSPORT ATP-BINDING PROTEIN MG119-RELATED"/>
    <property type="match status" value="1"/>
</dbReference>
<evidence type="ECO:0000256" key="8">
    <source>
        <dbReference type="ARBA" id="ARBA00023136"/>
    </source>
</evidence>
<dbReference type="Gene3D" id="3.40.50.300">
    <property type="entry name" value="P-loop containing nucleotide triphosphate hydrolases"/>
    <property type="match status" value="1"/>
</dbReference>
<evidence type="ECO:0000256" key="4">
    <source>
        <dbReference type="ARBA" id="ARBA00022737"/>
    </source>
</evidence>
<comment type="subcellular location">
    <subcellularLocation>
        <location evidence="1">Cell membrane</location>
        <topology evidence="1">Peripheral membrane protein</topology>
    </subcellularLocation>
</comment>
<dbReference type="GO" id="GO:0016887">
    <property type="term" value="F:ATP hydrolysis activity"/>
    <property type="evidence" value="ECO:0007669"/>
    <property type="project" value="InterPro"/>
</dbReference>
<dbReference type="FunFam" id="3.40.50.300:FF:000127">
    <property type="entry name" value="Ribose import ATP-binding protein RbsA"/>
    <property type="match status" value="1"/>
</dbReference>
<dbReference type="SMART" id="SM00382">
    <property type="entry name" value="AAA"/>
    <property type="match status" value="1"/>
</dbReference>
<proteinExistence type="predicted"/>
<evidence type="ECO:0000256" key="6">
    <source>
        <dbReference type="ARBA" id="ARBA00022840"/>
    </source>
</evidence>
<keyword evidence="2" id="KW-0813">Transport</keyword>
<keyword evidence="8" id="KW-0472">Membrane</keyword>
<keyword evidence="3" id="KW-1003">Cell membrane</keyword>
<evidence type="ECO:0000256" key="1">
    <source>
        <dbReference type="ARBA" id="ARBA00004202"/>
    </source>
</evidence>
<feature type="domain" description="ABC transporter" evidence="9">
    <location>
        <begin position="9"/>
        <end position="238"/>
    </location>
</feature>
<comment type="caution">
    <text evidence="10">The sequence shown here is derived from an EMBL/GenBank/DDBJ whole genome shotgun (WGS) entry which is preliminary data.</text>
</comment>
<accession>A0AAP2AME8</accession>
<keyword evidence="6 10" id="KW-0067">ATP-binding</keyword>
<dbReference type="InterPro" id="IPR027417">
    <property type="entry name" value="P-loop_NTPase"/>
</dbReference>